<keyword evidence="6" id="KW-0732">Signal</keyword>
<keyword evidence="3" id="KW-0295">Fungicide</keyword>
<evidence type="ECO:0000256" key="2">
    <source>
        <dbReference type="ARBA" id="ARBA00022529"/>
    </source>
</evidence>
<proteinExistence type="inferred from homology"/>
<feature type="chain" id="PRO_5004342391" description="Defensin-like domain-containing protein" evidence="6">
    <location>
        <begin position="28"/>
        <end position="88"/>
    </location>
</feature>
<name>R0G9S8_9BRAS</name>
<dbReference type="InterPro" id="IPR056373">
    <property type="entry name" value="Defensin-like_dom"/>
</dbReference>
<evidence type="ECO:0000256" key="1">
    <source>
        <dbReference type="ARBA" id="ARBA00006722"/>
    </source>
</evidence>
<protein>
    <recommendedName>
        <fullName evidence="7">Defensin-like domain-containing protein</fullName>
    </recommendedName>
</protein>
<accession>R0G9S8</accession>
<dbReference type="AlphaFoldDB" id="R0G9S8"/>
<evidence type="ECO:0000256" key="6">
    <source>
        <dbReference type="SAM" id="SignalP"/>
    </source>
</evidence>
<reference evidence="9" key="1">
    <citation type="journal article" date="2013" name="Nat. Genet.">
        <title>The Capsella rubella genome and the genomic consequences of rapid mating system evolution.</title>
        <authorList>
            <person name="Slotte T."/>
            <person name="Hazzouri K.M."/>
            <person name="Agren J.A."/>
            <person name="Koenig D."/>
            <person name="Maumus F."/>
            <person name="Guo Y.L."/>
            <person name="Steige K."/>
            <person name="Platts A.E."/>
            <person name="Escobar J.S."/>
            <person name="Newman L.K."/>
            <person name="Wang W."/>
            <person name="Mandakova T."/>
            <person name="Vello E."/>
            <person name="Smith L.M."/>
            <person name="Henz S.R."/>
            <person name="Steffen J."/>
            <person name="Takuno S."/>
            <person name="Brandvain Y."/>
            <person name="Coop G."/>
            <person name="Andolfatto P."/>
            <person name="Hu T.T."/>
            <person name="Blanchette M."/>
            <person name="Clark R.M."/>
            <person name="Quesneville H."/>
            <person name="Nordborg M."/>
            <person name="Gaut B.S."/>
            <person name="Lysak M.A."/>
            <person name="Jenkins J."/>
            <person name="Grimwood J."/>
            <person name="Chapman J."/>
            <person name="Prochnik S."/>
            <person name="Shu S."/>
            <person name="Rokhsar D."/>
            <person name="Schmutz J."/>
            <person name="Weigel D."/>
            <person name="Wright S.I."/>
        </authorList>
    </citation>
    <scope>NUCLEOTIDE SEQUENCE [LARGE SCALE GENOMIC DNA]</scope>
    <source>
        <strain evidence="9">cv. Monte Gargano</strain>
    </source>
</reference>
<keyword evidence="2" id="KW-0929">Antimicrobial</keyword>
<sequence>MDILKTFVTIFLVVILTISFSHNNILAKSVDQQIYRCIDHCPQFYGNRKCYMDCRKQYYDGGQCDYIIKGPTTPLCCCYNYTIALSPN</sequence>
<evidence type="ECO:0000256" key="3">
    <source>
        <dbReference type="ARBA" id="ARBA00022577"/>
    </source>
</evidence>
<feature type="signal peptide" evidence="6">
    <location>
        <begin position="1"/>
        <end position="27"/>
    </location>
</feature>
<dbReference type="STRING" id="81985.R0G9S8"/>
<keyword evidence="4" id="KW-0611">Plant defense</keyword>
<gene>
    <name evidence="8" type="ORF">CARUB_v10015573mg</name>
</gene>
<evidence type="ECO:0000313" key="9">
    <source>
        <dbReference type="Proteomes" id="UP000029121"/>
    </source>
</evidence>
<keyword evidence="5" id="KW-1015">Disulfide bond</keyword>
<feature type="domain" description="Defensin-like" evidence="7">
    <location>
        <begin position="36"/>
        <end position="80"/>
    </location>
</feature>
<dbReference type="GO" id="GO:0050832">
    <property type="term" value="P:defense response to fungus"/>
    <property type="evidence" value="ECO:0007669"/>
    <property type="project" value="UniProtKB-KW"/>
</dbReference>
<dbReference type="Proteomes" id="UP000029121">
    <property type="component" value="Unassembled WGS sequence"/>
</dbReference>
<keyword evidence="9" id="KW-1185">Reference proteome</keyword>
<dbReference type="GO" id="GO:0031640">
    <property type="term" value="P:killing of cells of another organism"/>
    <property type="evidence" value="ECO:0007669"/>
    <property type="project" value="UniProtKB-KW"/>
</dbReference>
<dbReference type="EMBL" id="KB870807">
    <property type="protein sequence ID" value="EOA32311.1"/>
    <property type="molecule type" value="Genomic_DNA"/>
</dbReference>
<comment type="similarity">
    <text evidence="1">Belongs to the DEFL family.</text>
</comment>
<evidence type="ECO:0000313" key="8">
    <source>
        <dbReference type="EMBL" id="EOA32311.1"/>
    </source>
</evidence>
<evidence type="ECO:0000256" key="5">
    <source>
        <dbReference type="ARBA" id="ARBA00023157"/>
    </source>
</evidence>
<dbReference type="Pfam" id="PF24552">
    <property type="entry name" value="Defensin"/>
    <property type="match status" value="1"/>
</dbReference>
<evidence type="ECO:0000256" key="4">
    <source>
        <dbReference type="ARBA" id="ARBA00022821"/>
    </source>
</evidence>
<evidence type="ECO:0000259" key="7">
    <source>
        <dbReference type="Pfam" id="PF24552"/>
    </source>
</evidence>
<organism evidence="8 9">
    <name type="scientific">Capsella rubella</name>
    <dbReference type="NCBI Taxonomy" id="81985"/>
    <lineage>
        <taxon>Eukaryota</taxon>
        <taxon>Viridiplantae</taxon>
        <taxon>Streptophyta</taxon>
        <taxon>Embryophyta</taxon>
        <taxon>Tracheophyta</taxon>
        <taxon>Spermatophyta</taxon>
        <taxon>Magnoliopsida</taxon>
        <taxon>eudicotyledons</taxon>
        <taxon>Gunneridae</taxon>
        <taxon>Pentapetalae</taxon>
        <taxon>rosids</taxon>
        <taxon>malvids</taxon>
        <taxon>Brassicales</taxon>
        <taxon>Brassicaceae</taxon>
        <taxon>Camelineae</taxon>
        <taxon>Capsella</taxon>
    </lineage>
</organism>